<dbReference type="InterPro" id="IPR013087">
    <property type="entry name" value="Znf_C2H2_type"/>
</dbReference>
<dbReference type="GO" id="GO:0009788">
    <property type="term" value="P:negative regulation of abscisic acid-activated signaling pathway"/>
    <property type="evidence" value="ECO:0007669"/>
    <property type="project" value="InterPro"/>
</dbReference>
<dbReference type="SUPFAM" id="SSF57667">
    <property type="entry name" value="beta-beta-alpha zinc fingers"/>
    <property type="match status" value="1"/>
</dbReference>
<sequence>MSLKDYFNNNLNLNPSPLSHHHGLNPMDNVIITNSVELDNRGTNMEITYQQPKRVPMDMFSCNYCHRKYHRAQALGGHQNAHKRERTATLAALAAFSYYKASRGKNPQRHEAFPSSSMSSLSSAPSPLTHGDFNKKPSLGIQVRSMVQKTAPYSLSSWASRCSSGLYAKDKHNHSHNYTSDSSLAAGRQSEVSKCSVVSSSTVPPDEGVLKLDLSLKL</sequence>
<proteinExistence type="predicted"/>
<dbReference type="InterPro" id="IPR036236">
    <property type="entry name" value="Znf_C2H2_sf"/>
</dbReference>
<protein>
    <recommendedName>
        <fullName evidence="8">C2H2-type domain-containing protein</fullName>
    </recommendedName>
</protein>
<evidence type="ECO:0000256" key="5">
    <source>
        <dbReference type="ARBA" id="ARBA00023242"/>
    </source>
</evidence>
<evidence type="ECO:0000256" key="3">
    <source>
        <dbReference type="ARBA" id="ARBA00022771"/>
    </source>
</evidence>
<dbReference type="EMBL" id="JAJJMB010011896">
    <property type="protein sequence ID" value="KAI3895647.1"/>
    <property type="molecule type" value="Genomic_DNA"/>
</dbReference>
<dbReference type="GO" id="GO:0008270">
    <property type="term" value="F:zinc ion binding"/>
    <property type="evidence" value="ECO:0007669"/>
    <property type="project" value="UniProtKB-KW"/>
</dbReference>
<feature type="region of interest" description="Disordered" evidence="7">
    <location>
        <begin position="105"/>
        <end position="135"/>
    </location>
</feature>
<evidence type="ECO:0000256" key="1">
    <source>
        <dbReference type="ARBA" id="ARBA00004123"/>
    </source>
</evidence>
<feature type="domain" description="C2H2-type" evidence="8">
    <location>
        <begin position="60"/>
        <end position="87"/>
    </location>
</feature>
<dbReference type="PROSITE" id="PS00028">
    <property type="entry name" value="ZINC_FINGER_C2H2_1"/>
    <property type="match status" value="1"/>
</dbReference>
<comment type="caution">
    <text evidence="9">The sequence shown here is derived from an EMBL/GenBank/DDBJ whole genome shotgun (WGS) entry which is preliminary data.</text>
</comment>
<organism evidence="9 10">
    <name type="scientific">Papaver atlanticum</name>
    <dbReference type="NCBI Taxonomy" id="357466"/>
    <lineage>
        <taxon>Eukaryota</taxon>
        <taxon>Viridiplantae</taxon>
        <taxon>Streptophyta</taxon>
        <taxon>Embryophyta</taxon>
        <taxon>Tracheophyta</taxon>
        <taxon>Spermatophyta</taxon>
        <taxon>Magnoliopsida</taxon>
        <taxon>Ranunculales</taxon>
        <taxon>Papaveraceae</taxon>
        <taxon>Papaveroideae</taxon>
        <taxon>Papaver</taxon>
    </lineage>
</organism>
<evidence type="ECO:0000259" key="8">
    <source>
        <dbReference type="PROSITE" id="PS50157"/>
    </source>
</evidence>
<evidence type="ECO:0000313" key="9">
    <source>
        <dbReference type="EMBL" id="KAI3895647.1"/>
    </source>
</evidence>
<accession>A0AAD4SBJ7</accession>
<dbReference type="GO" id="GO:0005634">
    <property type="term" value="C:nucleus"/>
    <property type="evidence" value="ECO:0007669"/>
    <property type="project" value="UniProtKB-SubCell"/>
</dbReference>
<dbReference type="PANTHER" id="PTHR47287">
    <property type="entry name" value="C2H2 AND C2HC ZINC FINGERS SUPERFAMILY PROTEIN"/>
    <property type="match status" value="1"/>
</dbReference>
<keyword evidence="4" id="KW-0862">Zinc</keyword>
<dbReference type="InterPro" id="IPR044246">
    <property type="entry name" value="ZFP3-like"/>
</dbReference>
<feature type="compositionally biased region" description="Low complexity" evidence="7">
    <location>
        <begin position="114"/>
        <end position="127"/>
    </location>
</feature>
<keyword evidence="5" id="KW-0539">Nucleus</keyword>
<keyword evidence="3 6" id="KW-0863">Zinc-finger</keyword>
<reference evidence="9" key="1">
    <citation type="submission" date="2022-04" db="EMBL/GenBank/DDBJ databases">
        <title>A functionally conserved STORR gene fusion in Papaver species that diverged 16.8 million years ago.</title>
        <authorList>
            <person name="Catania T."/>
        </authorList>
    </citation>
    <scope>NUCLEOTIDE SEQUENCE</scope>
    <source>
        <strain evidence="9">S-188037</strain>
    </source>
</reference>
<gene>
    <name evidence="9" type="ORF">MKW98_025438</name>
</gene>
<name>A0AAD4SBJ7_9MAGN</name>
<dbReference type="Proteomes" id="UP001202328">
    <property type="component" value="Unassembled WGS sequence"/>
</dbReference>
<evidence type="ECO:0000256" key="6">
    <source>
        <dbReference type="PROSITE-ProRule" id="PRU00042"/>
    </source>
</evidence>
<dbReference type="AlphaFoldDB" id="A0AAD4SBJ7"/>
<comment type="subcellular location">
    <subcellularLocation>
        <location evidence="1">Nucleus</location>
    </subcellularLocation>
</comment>
<dbReference type="PROSITE" id="PS50157">
    <property type="entry name" value="ZINC_FINGER_C2H2_2"/>
    <property type="match status" value="1"/>
</dbReference>
<evidence type="ECO:0000256" key="2">
    <source>
        <dbReference type="ARBA" id="ARBA00022723"/>
    </source>
</evidence>
<keyword evidence="10" id="KW-1185">Reference proteome</keyword>
<evidence type="ECO:0000313" key="10">
    <source>
        <dbReference type="Proteomes" id="UP001202328"/>
    </source>
</evidence>
<keyword evidence="2" id="KW-0479">Metal-binding</keyword>
<evidence type="ECO:0000256" key="4">
    <source>
        <dbReference type="ARBA" id="ARBA00022833"/>
    </source>
</evidence>
<evidence type="ECO:0000256" key="7">
    <source>
        <dbReference type="SAM" id="MobiDB-lite"/>
    </source>
</evidence>
<dbReference type="PANTHER" id="PTHR47287:SF15">
    <property type="entry name" value="ZINC FINGER PROTEIN 3-LIKE"/>
    <property type="match status" value="1"/>
</dbReference>